<evidence type="ECO:0000256" key="1">
    <source>
        <dbReference type="ARBA" id="ARBA00008769"/>
    </source>
</evidence>
<dbReference type="Proteomes" id="UP000004358">
    <property type="component" value="Unassembled WGS sequence"/>
</dbReference>
<organism evidence="3 4">
    <name type="scientific">Blastopirellula marina DSM 3645</name>
    <dbReference type="NCBI Taxonomy" id="314230"/>
    <lineage>
        <taxon>Bacteria</taxon>
        <taxon>Pseudomonadati</taxon>
        <taxon>Planctomycetota</taxon>
        <taxon>Planctomycetia</taxon>
        <taxon>Pirellulales</taxon>
        <taxon>Pirellulaceae</taxon>
        <taxon>Blastopirellula</taxon>
    </lineage>
</organism>
<comment type="caution">
    <text evidence="3">The sequence shown here is derived from an EMBL/GenBank/DDBJ whole genome shotgun (WGS) entry which is preliminary data.</text>
</comment>
<dbReference type="GO" id="GO:0008643">
    <property type="term" value="P:carbohydrate transport"/>
    <property type="evidence" value="ECO:0007669"/>
    <property type="project" value="InterPro"/>
</dbReference>
<dbReference type="InterPro" id="IPR007049">
    <property type="entry name" value="Carb-sel_porin_OprB"/>
</dbReference>
<dbReference type="Gene3D" id="2.40.160.180">
    <property type="entry name" value="Carbohydrate-selective porin OprB"/>
    <property type="match status" value="1"/>
</dbReference>
<dbReference type="InterPro" id="IPR052932">
    <property type="entry name" value="OprB_Porin"/>
</dbReference>
<protein>
    <recommendedName>
        <fullName evidence="5">Carbohydrate-selective porin OprB</fullName>
    </recommendedName>
</protein>
<dbReference type="GO" id="GO:0016020">
    <property type="term" value="C:membrane"/>
    <property type="evidence" value="ECO:0007669"/>
    <property type="project" value="InterPro"/>
</dbReference>
<accession>A3ZR18</accession>
<gene>
    <name evidence="3" type="ORF">DSM3645_21107</name>
</gene>
<proteinExistence type="inferred from homology"/>
<evidence type="ECO:0008006" key="5">
    <source>
        <dbReference type="Google" id="ProtNLM"/>
    </source>
</evidence>
<dbReference type="eggNOG" id="COG3659">
    <property type="taxonomic scope" value="Bacteria"/>
</dbReference>
<dbReference type="STRING" id="314230.DSM3645_21107"/>
<dbReference type="AlphaFoldDB" id="A3ZR18"/>
<evidence type="ECO:0000256" key="2">
    <source>
        <dbReference type="RuleBase" id="RU363072"/>
    </source>
</evidence>
<dbReference type="EMBL" id="AANZ01000006">
    <property type="protein sequence ID" value="EAQ81111.1"/>
    <property type="molecule type" value="Genomic_DNA"/>
</dbReference>
<dbReference type="Pfam" id="PF04966">
    <property type="entry name" value="OprB"/>
    <property type="match status" value="1"/>
</dbReference>
<comment type="similarity">
    <text evidence="1 2">Belongs to the OprB family.</text>
</comment>
<sequence length="422" mass="45705">MLLGGVSSAVAQCDCPYCTAGAAAPAAPNYAGCICERQALLGDWLGTRSCMLAHGMQWDIDQTEFYFGVASGGKEQRFTFAGHGDFLLNWDLGKAGIQEGMFVKLRAEHRYGESISGSDGAILPATVLTDLPAPGSNDVFLTNVLFTQFLSEDFAIFAGKLDTLEGDANLFAHKRGKDQFSNLAFVVNPLLLRSVPYATLGTGFILLQDQAPIFTFTVLNSTNTASTAGFNELFANGVSLIAETRLPYEIGGKQGHQLLGGSWSSREYVSLGQDPRVVLPDVPIDRASGTWGLYWNMDQYLVHYCDDSTKGWGMFARASVADDRANPLASFFSIGVGGDSPLACRRQDTFGVGYYYLETSNQIGPFLEAALGPIGDGNGVEMFYNVEVTPWFHLTADMQVLEPEQKDFNTALLVGLRGKISF</sequence>
<dbReference type="HOGENOM" id="CLU_039615_0_0_0"/>
<dbReference type="PANTHER" id="PTHR37944:SF1">
    <property type="entry name" value="PORIN B"/>
    <property type="match status" value="1"/>
</dbReference>
<dbReference type="GO" id="GO:0015288">
    <property type="term" value="F:porin activity"/>
    <property type="evidence" value="ECO:0007669"/>
    <property type="project" value="InterPro"/>
</dbReference>
<dbReference type="PANTHER" id="PTHR37944">
    <property type="entry name" value="PORIN B"/>
    <property type="match status" value="1"/>
</dbReference>
<evidence type="ECO:0000313" key="4">
    <source>
        <dbReference type="Proteomes" id="UP000004358"/>
    </source>
</evidence>
<evidence type="ECO:0000313" key="3">
    <source>
        <dbReference type="EMBL" id="EAQ81111.1"/>
    </source>
</evidence>
<dbReference type="InterPro" id="IPR038673">
    <property type="entry name" value="OprB_sf"/>
</dbReference>
<reference evidence="3 4" key="1">
    <citation type="submission" date="2006-02" db="EMBL/GenBank/DDBJ databases">
        <authorList>
            <person name="Amann R."/>
            <person name="Ferriera S."/>
            <person name="Johnson J."/>
            <person name="Kravitz S."/>
            <person name="Halpern A."/>
            <person name="Remington K."/>
            <person name="Beeson K."/>
            <person name="Tran B."/>
            <person name="Rogers Y.-H."/>
            <person name="Friedman R."/>
            <person name="Venter J.C."/>
        </authorList>
    </citation>
    <scope>NUCLEOTIDE SEQUENCE [LARGE SCALE GENOMIC DNA]</scope>
    <source>
        <strain evidence="3 4">DSM 3645</strain>
    </source>
</reference>
<name>A3ZR18_9BACT</name>